<accession>A0A8J3Z6F1</accession>
<reference evidence="2" key="1">
    <citation type="submission" date="2021-01" db="EMBL/GenBank/DDBJ databases">
        <title>Whole genome shotgun sequence of Virgisporangium aurantiacum NBRC 16421.</title>
        <authorList>
            <person name="Komaki H."/>
            <person name="Tamura T."/>
        </authorList>
    </citation>
    <scope>NUCLEOTIDE SEQUENCE</scope>
    <source>
        <strain evidence="2">NBRC 16421</strain>
    </source>
</reference>
<dbReference type="Proteomes" id="UP000612585">
    <property type="component" value="Unassembled WGS sequence"/>
</dbReference>
<proteinExistence type="predicted"/>
<feature type="region of interest" description="Disordered" evidence="1">
    <location>
        <begin position="80"/>
        <end position="102"/>
    </location>
</feature>
<dbReference type="RefSeq" id="WP_203996458.1">
    <property type="nucleotide sequence ID" value="NZ_BOPG01000030.1"/>
</dbReference>
<evidence type="ECO:0000313" key="3">
    <source>
        <dbReference type="Proteomes" id="UP000612585"/>
    </source>
</evidence>
<evidence type="ECO:0000256" key="1">
    <source>
        <dbReference type="SAM" id="MobiDB-lite"/>
    </source>
</evidence>
<sequence length="206" mass="23146">MRFAKVGSWQITINADVTMPVFALWLRDVEAIDVPRSPLVPGPLDMGDLPPPLGAAQDPRLGEEWLAWWISLVDRRPRPPLIPPDDDVEPAHDTPDPLGLARLPALRGPVTRRWTEFLHWRTAHQRTHGTFADRRPVGDLGETNTVGEVEATLGRKAAPFSLTFTLLPVRDDRIRQVETAHYLVPERVYLGDGWPTWLRAVVAEVA</sequence>
<organism evidence="2 3">
    <name type="scientific">Virgisporangium aurantiacum</name>
    <dbReference type="NCBI Taxonomy" id="175570"/>
    <lineage>
        <taxon>Bacteria</taxon>
        <taxon>Bacillati</taxon>
        <taxon>Actinomycetota</taxon>
        <taxon>Actinomycetes</taxon>
        <taxon>Micromonosporales</taxon>
        <taxon>Micromonosporaceae</taxon>
        <taxon>Virgisporangium</taxon>
    </lineage>
</organism>
<evidence type="ECO:0000313" key="2">
    <source>
        <dbReference type="EMBL" id="GIJ57262.1"/>
    </source>
</evidence>
<dbReference type="EMBL" id="BOPG01000030">
    <property type="protein sequence ID" value="GIJ57262.1"/>
    <property type="molecule type" value="Genomic_DNA"/>
</dbReference>
<keyword evidence="3" id="KW-1185">Reference proteome</keyword>
<dbReference type="AlphaFoldDB" id="A0A8J3Z6F1"/>
<comment type="caution">
    <text evidence="2">The sequence shown here is derived from an EMBL/GenBank/DDBJ whole genome shotgun (WGS) entry which is preliminary data.</text>
</comment>
<gene>
    <name evidence="2" type="ORF">Vau01_047780</name>
</gene>
<protein>
    <submittedName>
        <fullName evidence="2">Uncharacterized protein</fullName>
    </submittedName>
</protein>
<name>A0A8J3Z6F1_9ACTN</name>